<comment type="caution">
    <text evidence="1">The sequence shown here is derived from an EMBL/GenBank/DDBJ whole genome shotgun (WGS) entry which is preliminary data.</text>
</comment>
<reference evidence="1 2" key="1">
    <citation type="submission" date="2017-07" db="EMBL/GenBank/DDBJ databases">
        <title>Phylogenetic study on the rhizospheric bacterium Ochrobactrum sp. A44.</title>
        <authorList>
            <person name="Krzyzanowska D.M."/>
            <person name="Ossowicki A."/>
            <person name="Rajewska M."/>
            <person name="Maciag T."/>
            <person name="Kaczynski Z."/>
            <person name="Czerwicka M."/>
            <person name="Jafra S."/>
        </authorList>
    </citation>
    <scope>NUCLEOTIDE SEQUENCE [LARGE SCALE GENOMIC DNA]</scope>
    <source>
        <strain evidence="1 2">PR17</strain>
    </source>
</reference>
<accession>A0A256FTB5</accession>
<dbReference type="EMBL" id="NNRK01000017">
    <property type="protein sequence ID" value="OYR17946.1"/>
    <property type="molecule type" value="Genomic_DNA"/>
</dbReference>
<keyword evidence="2" id="KW-1185">Reference proteome</keyword>
<gene>
    <name evidence="1" type="ORF">CEV32_3491</name>
</gene>
<dbReference type="AlphaFoldDB" id="A0A256FTB5"/>
<dbReference type="Proteomes" id="UP000216345">
    <property type="component" value="Unassembled WGS sequence"/>
</dbReference>
<evidence type="ECO:0000313" key="2">
    <source>
        <dbReference type="Proteomes" id="UP000216345"/>
    </source>
</evidence>
<name>A0A256FTB5_9HYPH</name>
<sequence length="42" mass="4546">MNDGISNPIAGVRSDHLADDVVLDYNHPINANIYLTVGSARH</sequence>
<evidence type="ECO:0000313" key="1">
    <source>
        <dbReference type="EMBL" id="OYR17946.1"/>
    </source>
</evidence>
<protein>
    <submittedName>
        <fullName evidence="1">Uncharacterized protein</fullName>
    </submittedName>
</protein>
<organism evidence="1 2">
    <name type="scientific">Brucella rhizosphaerae</name>
    <dbReference type="NCBI Taxonomy" id="571254"/>
    <lineage>
        <taxon>Bacteria</taxon>
        <taxon>Pseudomonadati</taxon>
        <taxon>Pseudomonadota</taxon>
        <taxon>Alphaproteobacteria</taxon>
        <taxon>Hyphomicrobiales</taxon>
        <taxon>Brucellaceae</taxon>
        <taxon>Brucella/Ochrobactrum group</taxon>
        <taxon>Brucella</taxon>
    </lineage>
</organism>
<proteinExistence type="predicted"/>